<dbReference type="STRING" id="1144750.SAMN05443431_104128"/>
<feature type="domain" description="FAS1" evidence="2">
    <location>
        <begin position="33"/>
        <end position="173"/>
    </location>
</feature>
<evidence type="ECO:0000313" key="3">
    <source>
        <dbReference type="EMBL" id="SFJ07922.1"/>
    </source>
</evidence>
<accession>A0A1I3NFJ4</accession>
<sequence length="324" mass="33295">MKTLKTLSLAFLAIVTFWSCSDDDDAAVMEPQQLNIVETAQATPSLSILVEAVIQADLVNALSASGSRTVLAPTNDAFTAFLQAKGFDSLADVPDDVLTQILLNHVIDGANIMSSDLAGATGYTNTLASGPNDSNLSLYWDGTSGVTFNGASNVALADVSTSNGIVHVVDVVIDLPTIATFATTNPGLSTLVDALAYADTGAPTVPYITTVSDATAGPFTVFAPTNAAFGDLLTELNVTALTDIDTATVDAVLTYHIVGANVQSSILTSGTVTTIGGDITADATAFTLTDANNRVSNIITSLVDIQAVNGVVHAIDKVVLPPQM</sequence>
<dbReference type="PANTHER" id="PTHR10900">
    <property type="entry name" value="PERIOSTIN-RELATED"/>
    <property type="match status" value="1"/>
</dbReference>
<dbReference type="PROSITE" id="PS50213">
    <property type="entry name" value="FAS1"/>
    <property type="match status" value="2"/>
</dbReference>
<dbReference type="GO" id="GO:0005615">
    <property type="term" value="C:extracellular space"/>
    <property type="evidence" value="ECO:0007669"/>
    <property type="project" value="TreeGrafter"/>
</dbReference>
<dbReference type="Pfam" id="PF02469">
    <property type="entry name" value="Fasciclin"/>
    <property type="match status" value="2"/>
</dbReference>
<organism evidence="3 4">
    <name type="scientific">Olleya namhaensis</name>
    <dbReference type="NCBI Taxonomy" id="1144750"/>
    <lineage>
        <taxon>Bacteria</taxon>
        <taxon>Pseudomonadati</taxon>
        <taxon>Bacteroidota</taxon>
        <taxon>Flavobacteriia</taxon>
        <taxon>Flavobacteriales</taxon>
        <taxon>Flavobacteriaceae</taxon>
    </lineage>
</organism>
<dbReference type="AlphaFoldDB" id="A0A1I3NFJ4"/>
<feature type="domain" description="FAS1" evidence="2">
    <location>
        <begin position="175"/>
        <end position="319"/>
    </location>
</feature>
<feature type="chain" id="PRO_5011704748" evidence="1">
    <location>
        <begin position="22"/>
        <end position="324"/>
    </location>
</feature>
<dbReference type="Gene3D" id="2.30.180.10">
    <property type="entry name" value="FAS1 domain"/>
    <property type="match status" value="2"/>
</dbReference>
<dbReference type="InterPro" id="IPR050904">
    <property type="entry name" value="Adhesion/Biosynth-related"/>
</dbReference>
<name>A0A1I3NFJ4_9FLAO</name>
<dbReference type="PANTHER" id="PTHR10900:SF77">
    <property type="entry name" value="FI19380P1"/>
    <property type="match status" value="1"/>
</dbReference>
<proteinExistence type="predicted"/>
<feature type="signal peptide" evidence="1">
    <location>
        <begin position="1"/>
        <end position="21"/>
    </location>
</feature>
<dbReference type="SUPFAM" id="SSF82153">
    <property type="entry name" value="FAS1 domain"/>
    <property type="match status" value="2"/>
</dbReference>
<dbReference type="EMBL" id="FORM01000004">
    <property type="protein sequence ID" value="SFJ07922.1"/>
    <property type="molecule type" value="Genomic_DNA"/>
</dbReference>
<dbReference type="Proteomes" id="UP000199559">
    <property type="component" value="Unassembled WGS sequence"/>
</dbReference>
<protein>
    <submittedName>
        <fullName evidence="3">Uncaracterized surface protein containing fasciclin (FAS1) repeats</fullName>
    </submittedName>
</protein>
<evidence type="ECO:0000256" key="1">
    <source>
        <dbReference type="SAM" id="SignalP"/>
    </source>
</evidence>
<keyword evidence="4" id="KW-1185">Reference proteome</keyword>
<dbReference type="InterPro" id="IPR036378">
    <property type="entry name" value="FAS1_dom_sf"/>
</dbReference>
<reference evidence="4" key="1">
    <citation type="submission" date="2016-10" db="EMBL/GenBank/DDBJ databases">
        <authorList>
            <person name="Varghese N."/>
            <person name="Submissions S."/>
        </authorList>
    </citation>
    <scope>NUCLEOTIDE SEQUENCE [LARGE SCALE GENOMIC DNA]</scope>
    <source>
        <strain evidence="4">DSM 28881</strain>
    </source>
</reference>
<dbReference type="SMART" id="SM00554">
    <property type="entry name" value="FAS1"/>
    <property type="match status" value="2"/>
</dbReference>
<gene>
    <name evidence="3" type="ORF">SAMN05443431_104128</name>
</gene>
<dbReference type="InterPro" id="IPR000782">
    <property type="entry name" value="FAS1_domain"/>
</dbReference>
<evidence type="ECO:0000259" key="2">
    <source>
        <dbReference type="PROSITE" id="PS50213"/>
    </source>
</evidence>
<keyword evidence="1" id="KW-0732">Signal</keyword>
<evidence type="ECO:0000313" key="4">
    <source>
        <dbReference type="Proteomes" id="UP000199559"/>
    </source>
</evidence>
<dbReference type="RefSeq" id="WP_090839208.1">
    <property type="nucleotide sequence ID" value="NZ_FORM01000004.1"/>
</dbReference>